<keyword evidence="5" id="KW-1133">Transmembrane helix</keyword>
<feature type="domain" description="CBS" evidence="14">
    <location>
        <begin position="220"/>
        <end position="281"/>
    </location>
</feature>
<dbReference type="SUPFAM" id="SSF54631">
    <property type="entry name" value="CBS-domain pair"/>
    <property type="match status" value="1"/>
</dbReference>
<dbReference type="InterPro" id="IPR001807">
    <property type="entry name" value="ClC"/>
</dbReference>
<evidence type="ECO:0000313" key="15">
    <source>
        <dbReference type="EMBL" id="KAK7065297.1"/>
    </source>
</evidence>
<dbReference type="PROSITE" id="PS51371">
    <property type="entry name" value="CBS"/>
    <property type="match status" value="1"/>
</dbReference>
<accession>A0AAN8WHP4</accession>
<evidence type="ECO:0000256" key="2">
    <source>
        <dbReference type="ARBA" id="ARBA00022448"/>
    </source>
</evidence>
<comment type="subcellular location">
    <subcellularLocation>
        <location evidence="1 10">Membrane</location>
        <topology evidence="1 10">Multi-pass membrane protein</topology>
    </subcellularLocation>
</comment>
<dbReference type="PRINTS" id="PR00762">
    <property type="entry name" value="CLCHANNEL"/>
</dbReference>
<evidence type="ECO:0000256" key="7">
    <source>
        <dbReference type="ARBA" id="ARBA00023136"/>
    </source>
</evidence>
<comment type="caution">
    <text evidence="15">The sequence shown here is derived from an EMBL/GenBank/DDBJ whole genome shotgun (WGS) entry which is preliminary data.</text>
</comment>
<feature type="region of interest" description="Disordered" evidence="12">
    <location>
        <begin position="343"/>
        <end position="373"/>
    </location>
</feature>
<dbReference type="GO" id="GO:0005886">
    <property type="term" value="C:plasma membrane"/>
    <property type="evidence" value="ECO:0007669"/>
    <property type="project" value="TreeGrafter"/>
</dbReference>
<proteinExistence type="inferred from homology"/>
<organism evidence="15 16">
    <name type="scientific">Halocaridina rubra</name>
    <name type="common">Hawaiian red shrimp</name>
    <dbReference type="NCBI Taxonomy" id="373956"/>
    <lineage>
        <taxon>Eukaryota</taxon>
        <taxon>Metazoa</taxon>
        <taxon>Ecdysozoa</taxon>
        <taxon>Arthropoda</taxon>
        <taxon>Crustacea</taxon>
        <taxon>Multicrustacea</taxon>
        <taxon>Malacostraca</taxon>
        <taxon>Eumalacostraca</taxon>
        <taxon>Eucarida</taxon>
        <taxon>Decapoda</taxon>
        <taxon>Pleocyemata</taxon>
        <taxon>Caridea</taxon>
        <taxon>Atyoidea</taxon>
        <taxon>Atyidae</taxon>
        <taxon>Halocaridina</taxon>
    </lineage>
</organism>
<dbReference type="SUPFAM" id="SSF81340">
    <property type="entry name" value="Clc chloride channel"/>
    <property type="match status" value="1"/>
</dbReference>
<dbReference type="Proteomes" id="UP001381693">
    <property type="component" value="Unassembled WGS sequence"/>
</dbReference>
<keyword evidence="8 10" id="KW-0868">Chloride</keyword>
<evidence type="ECO:0000256" key="9">
    <source>
        <dbReference type="PROSITE-ProRule" id="PRU00703"/>
    </source>
</evidence>
<gene>
    <name evidence="15" type="primary">CLCN2_3</name>
    <name evidence="15" type="ORF">SK128_021028</name>
</gene>
<reference evidence="15 16" key="1">
    <citation type="submission" date="2023-11" db="EMBL/GenBank/DDBJ databases">
        <title>Halocaridina rubra genome assembly.</title>
        <authorList>
            <person name="Smith C."/>
        </authorList>
    </citation>
    <scope>NUCLEOTIDE SEQUENCE [LARGE SCALE GENOMIC DNA]</scope>
    <source>
        <strain evidence="15">EP-1</strain>
        <tissue evidence="15">Whole</tissue>
    </source>
</reference>
<feature type="coiled-coil region" evidence="11">
    <location>
        <begin position="290"/>
        <end position="329"/>
    </location>
</feature>
<dbReference type="InterPro" id="IPR014743">
    <property type="entry name" value="Cl-channel_core"/>
</dbReference>
<evidence type="ECO:0000256" key="3">
    <source>
        <dbReference type="ARBA" id="ARBA00022692"/>
    </source>
</evidence>
<feature type="compositionally biased region" description="Low complexity" evidence="12">
    <location>
        <begin position="355"/>
        <end position="373"/>
    </location>
</feature>
<feature type="non-terminal residue" evidence="15">
    <location>
        <position position="1"/>
    </location>
</feature>
<evidence type="ECO:0000313" key="16">
    <source>
        <dbReference type="Proteomes" id="UP001381693"/>
    </source>
</evidence>
<evidence type="ECO:0000259" key="14">
    <source>
        <dbReference type="PROSITE" id="PS51371"/>
    </source>
</evidence>
<dbReference type="PANTHER" id="PTHR45720">
    <property type="entry name" value="CHLORIDE CHANNEL PROTEIN 2"/>
    <property type="match status" value="1"/>
</dbReference>
<feature type="signal peptide" evidence="13">
    <location>
        <begin position="1"/>
        <end position="22"/>
    </location>
</feature>
<evidence type="ECO:0000256" key="13">
    <source>
        <dbReference type="SAM" id="SignalP"/>
    </source>
</evidence>
<evidence type="ECO:0000256" key="10">
    <source>
        <dbReference type="RuleBase" id="RU361221"/>
    </source>
</evidence>
<dbReference type="AlphaFoldDB" id="A0AAN8WHP4"/>
<dbReference type="Gene3D" id="3.10.580.10">
    <property type="entry name" value="CBS-domain"/>
    <property type="match status" value="1"/>
</dbReference>
<keyword evidence="6 10" id="KW-0406">Ion transport</keyword>
<feature type="region of interest" description="Disordered" evidence="12">
    <location>
        <begin position="387"/>
        <end position="411"/>
    </location>
</feature>
<evidence type="ECO:0000256" key="11">
    <source>
        <dbReference type="SAM" id="Coils"/>
    </source>
</evidence>
<keyword evidence="11" id="KW-0175">Coiled coil</keyword>
<keyword evidence="7" id="KW-0472">Membrane</keyword>
<keyword evidence="13" id="KW-0732">Signal</keyword>
<dbReference type="PANTHER" id="PTHR45720:SF10">
    <property type="entry name" value="CHLORIDE CHANNEL PROTEIN 2"/>
    <property type="match status" value="1"/>
</dbReference>
<feature type="chain" id="PRO_5042829452" description="Chloride channel protein" evidence="13">
    <location>
        <begin position="23"/>
        <end position="427"/>
    </location>
</feature>
<keyword evidence="3" id="KW-0812">Transmembrane</keyword>
<keyword evidence="2 10" id="KW-0813">Transport</keyword>
<dbReference type="InterPro" id="IPR000644">
    <property type="entry name" value="CBS_dom"/>
</dbReference>
<dbReference type="InterPro" id="IPR046342">
    <property type="entry name" value="CBS_dom_sf"/>
</dbReference>
<dbReference type="GO" id="GO:0005247">
    <property type="term" value="F:voltage-gated chloride channel activity"/>
    <property type="evidence" value="ECO:0007669"/>
    <property type="project" value="TreeGrafter"/>
</dbReference>
<dbReference type="EMBL" id="JAXCGZ010020824">
    <property type="protein sequence ID" value="KAK7065297.1"/>
    <property type="molecule type" value="Genomic_DNA"/>
</dbReference>
<evidence type="ECO:0000256" key="5">
    <source>
        <dbReference type="ARBA" id="ARBA00022989"/>
    </source>
</evidence>
<keyword evidence="4" id="KW-0677">Repeat</keyword>
<dbReference type="Pfam" id="PF00654">
    <property type="entry name" value="Voltage_CLC"/>
    <property type="match status" value="1"/>
</dbReference>
<evidence type="ECO:0000256" key="8">
    <source>
        <dbReference type="ARBA" id="ARBA00023214"/>
    </source>
</evidence>
<evidence type="ECO:0000256" key="4">
    <source>
        <dbReference type="ARBA" id="ARBA00022737"/>
    </source>
</evidence>
<evidence type="ECO:0000256" key="1">
    <source>
        <dbReference type="ARBA" id="ARBA00004141"/>
    </source>
</evidence>
<name>A0AAN8WHP4_HALRR</name>
<comment type="similarity">
    <text evidence="10">Belongs to the chloride channel (TC 2.A.49) family.</text>
</comment>
<evidence type="ECO:0000256" key="12">
    <source>
        <dbReference type="SAM" id="MobiDB-lite"/>
    </source>
</evidence>
<dbReference type="Gene3D" id="1.10.3080.10">
    <property type="entry name" value="Clc chloride channel"/>
    <property type="match status" value="1"/>
</dbReference>
<dbReference type="InterPro" id="IPR050970">
    <property type="entry name" value="Cl_channel_volt-gated"/>
</dbReference>
<evidence type="ECO:0000256" key="6">
    <source>
        <dbReference type="ARBA" id="ARBA00023065"/>
    </source>
</evidence>
<protein>
    <recommendedName>
        <fullName evidence="10">Chloride channel protein</fullName>
    </recommendedName>
</protein>
<sequence length="427" mass="47035">RLLYPFLVTLLYASLIFPLGLGQFAGAELSNHQQVVELFSNVTWTKEEHSVHEFEIVENWRTPWTGIFVNLLVYMTFTFCGSVVASTLPVPSGIFIPVFKIGAALGRIVGEAMACTFPNGLRYGGHNHFIIPGGYSIVGAAALAGAVTHTISTSVIVFELTGQITHILPVMIAVLIANGIAQLLQPSVYDSIIQIKKLPYLPDILTATSGAYNIYVEDFMVRDVKYIWYGITYRQLKNILKDHKKIRSLPLVDSPDSMILLGSIQRSELISMLEEHLGKDRHMRVMNKWKLAAQKALEAEQLQKEAEERERAEERKKTKQRLLDIEEARKGKVPSAGLAMAAGVGGDAPSPENCTSTPATTSPSSPTLPETATSPITVPTIVTTCVPEASEERQRRPSRFEVTKVDPPTRQESTVTLQIDPVEGVIV</sequence>
<feature type="compositionally biased region" description="Basic and acidic residues" evidence="12">
    <location>
        <begin position="390"/>
        <end position="409"/>
    </location>
</feature>
<keyword evidence="9" id="KW-0129">CBS domain</keyword>
<keyword evidence="16" id="KW-1185">Reference proteome</keyword>